<dbReference type="Pfam" id="PF00128">
    <property type="entry name" value="Alpha-amylase"/>
    <property type="match status" value="1"/>
</dbReference>
<evidence type="ECO:0000313" key="6">
    <source>
        <dbReference type="EMBL" id="KAH7133783.1"/>
    </source>
</evidence>
<dbReference type="AlphaFoldDB" id="A0A9P9E9Y9"/>
<dbReference type="InterPro" id="IPR045857">
    <property type="entry name" value="O16G_dom_2"/>
</dbReference>
<keyword evidence="2" id="KW-0378">Hydrolase</keyword>
<dbReference type="SMART" id="SM00642">
    <property type="entry name" value="Aamy"/>
    <property type="match status" value="1"/>
</dbReference>
<dbReference type="InterPro" id="IPR017853">
    <property type="entry name" value="GH"/>
</dbReference>
<proteinExistence type="inferred from homology"/>
<evidence type="ECO:0000256" key="4">
    <source>
        <dbReference type="ARBA" id="ARBA00026248"/>
    </source>
</evidence>
<evidence type="ECO:0000256" key="1">
    <source>
        <dbReference type="ARBA" id="ARBA00008061"/>
    </source>
</evidence>
<keyword evidence="3" id="KW-0326">Glycosidase</keyword>
<evidence type="ECO:0000313" key="7">
    <source>
        <dbReference type="Proteomes" id="UP000738349"/>
    </source>
</evidence>
<dbReference type="EMBL" id="JAGMUV010000015">
    <property type="protein sequence ID" value="KAH7133783.1"/>
    <property type="molecule type" value="Genomic_DNA"/>
</dbReference>
<dbReference type="GO" id="GO:0000025">
    <property type="term" value="P:maltose catabolic process"/>
    <property type="evidence" value="ECO:0007669"/>
    <property type="project" value="TreeGrafter"/>
</dbReference>
<accession>A0A9P9E9Y9</accession>
<dbReference type="OrthoDB" id="1740265at2759"/>
<dbReference type="SUPFAM" id="SSF51445">
    <property type="entry name" value="(Trans)glycosidases"/>
    <property type="match status" value="1"/>
</dbReference>
<dbReference type="Gene3D" id="3.20.20.80">
    <property type="entry name" value="Glycosidases"/>
    <property type="match status" value="1"/>
</dbReference>
<organism evidence="6 7">
    <name type="scientific">Dactylonectria macrodidyma</name>
    <dbReference type="NCBI Taxonomy" id="307937"/>
    <lineage>
        <taxon>Eukaryota</taxon>
        <taxon>Fungi</taxon>
        <taxon>Dikarya</taxon>
        <taxon>Ascomycota</taxon>
        <taxon>Pezizomycotina</taxon>
        <taxon>Sordariomycetes</taxon>
        <taxon>Hypocreomycetidae</taxon>
        <taxon>Hypocreales</taxon>
        <taxon>Nectriaceae</taxon>
        <taxon>Dactylonectria</taxon>
    </lineage>
</organism>
<dbReference type="Gene3D" id="3.90.400.10">
    <property type="entry name" value="Oligo-1,6-glucosidase, Domain 2"/>
    <property type="match status" value="1"/>
</dbReference>
<dbReference type="GO" id="GO:0033934">
    <property type="term" value="F:glucan 1,4-alpha-maltotriohydrolase activity"/>
    <property type="evidence" value="ECO:0007669"/>
    <property type="project" value="TreeGrafter"/>
</dbReference>
<dbReference type="GO" id="GO:0004575">
    <property type="term" value="F:sucrose alpha-glucosidase activity"/>
    <property type="evidence" value="ECO:0007669"/>
    <property type="project" value="TreeGrafter"/>
</dbReference>
<keyword evidence="4" id="KW-0462">Maltose metabolism</keyword>
<gene>
    <name evidence="6" type="ORF">EDB81DRAFT_950052</name>
</gene>
<protein>
    <submittedName>
        <fullName evidence="6">YGR287C-like protein</fullName>
    </submittedName>
</protein>
<dbReference type="PANTHER" id="PTHR10357">
    <property type="entry name" value="ALPHA-AMYLASE FAMILY MEMBER"/>
    <property type="match status" value="1"/>
</dbReference>
<sequence>MLDLVINHTSDRHAWFKESRSSRTNAKSDWYIWRSGRLCPKTRARLPPNNWRSCFGTGSAWQWDEVREEYYLHLYTKEMPDLNWESEEGRKAIYESAMETWLRKGVDGFRVDTVNLYSKLPDLPDAPITDPTSEYQFDPTIYCNGPRAHEFIGEMNTILSKYNAITVGELPATPDPVKVLDFVRASRKQLSMVFQFDIVELDANVSDSFDITFPTYTLSHFKAAVAKTQRLIQGTDGWTTVFLESHDLASSVSRL</sequence>
<keyword evidence="7" id="KW-1185">Reference proteome</keyword>
<dbReference type="Proteomes" id="UP000738349">
    <property type="component" value="Unassembled WGS sequence"/>
</dbReference>
<dbReference type="GO" id="GO:0005987">
    <property type="term" value="P:sucrose catabolic process"/>
    <property type="evidence" value="ECO:0007669"/>
    <property type="project" value="TreeGrafter"/>
</dbReference>
<evidence type="ECO:0000256" key="2">
    <source>
        <dbReference type="ARBA" id="ARBA00022801"/>
    </source>
</evidence>
<dbReference type="InterPro" id="IPR006047">
    <property type="entry name" value="GH13_cat_dom"/>
</dbReference>
<evidence type="ECO:0000256" key="3">
    <source>
        <dbReference type="ARBA" id="ARBA00023295"/>
    </source>
</evidence>
<dbReference type="GO" id="GO:0004556">
    <property type="term" value="F:alpha-amylase activity"/>
    <property type="evidence" value="ECO:0007669"/>
    <property type="project" value="TreeGrafter"/>
</dbReference>
<feature type="domain" description="Glycosyl hydrolase family 13 catalytic" evidence="5">
    <location>
        <begin position="1"/>
        <end position="254"/>
    </location>
</feature>
<dbReference type="PANTHER" id="PTHR10357:SF179">
    <property type="entry name" value="NEUTRAL AND BASIC AMINO ACID TRANSPORT PROTEIN RBAT"/>
    <property type="match status" value="1"/>
</dbReference>
<dbReference type="GO" id="GO:0004574">
    <property type="term" value="F:oligo-1,6-glucosidase activity"/>
    <property type="evidence" value="ECO:0007669"/>
    <property type="project" value="TreeGrafter"/>
</dbReference>
<dbReference type="FunFam" id="3.90.400.10:FF:000002">
    <property type="entry name" value="Sucrose isomerase"/>
    <property type="match status" value="1"/>
</dbReference>
<name>A0A9P9E9Y9_9HYPO</name>
<comment type="caution">
    <text evidence="6">The sequence shown here is derived from an EMBL/GenBank/DDBJ whole genome shotgun (WGS) entry which is preliminary data.</text>
</comment>
<reference evidence="6" key="1">
    <citation type="journal article" date="2021" name="Nat. Commun.">
        <title>Genetic determinants of endophytism in the Arabidopsis root mycobiome.</title>
        <authorList>
            <person name="Mesny F."/>
            <person name="Miyauchi S."/>
            <person name="Thiergart T."/>
            <person name="Pickel B."/>
            <person name="Atanasova L."/>
            <person name="Karlsson M."/>
            <person name="Huettel B."/>
            <person name="Barry K.W."/>
            <person name="Haridas S."/>
            <person name="Chen C."/>
            <person name="Bauer D."/>
            <person name="Andreopoulos W."/>
            <person name="Pangilinan J."/>
            <person name="LaButti K."/>
            <person name="Riley R."/>
            <person name="Lipzen A."/>
            <person name="Clum A."/>
            <person name="Drula E."/>
            <person name="Henrissat B."/>
            <person name="Kohler A."/>
            <person name="Grigoriev I.V."/>
            <person name="Martin F.M."/>
            <person name="Hacquard S."/>
        </authorList>
    </citation>
    <scope>NUCLEOTIDE SEQUENCE</scope>
    <source>
        <strain evidence="6">MPI-CAGE-AT-0147</strain>
    </source>
</reference>
<evidence type="ECO:0000259" key="5">
    <source>
        <dbReference type="SMART" id="SM00642"/>
    </source>
</evidence>
<comment type="similarity">
    <text evidence="1">Belongs to the glycosyl hydrolase 13 family.</text>
</comment>